<evidence type="ECO:0000313" key="1">
    <source>
        <dbReference type="EMBL" id="TMS38310.1"/>
    </source>
</evidence>
<protein>
    <submittedName>
        <fullName evidence="1">Uncharacterized protein</fullName>
    </submittedName>
</protein>
<comment type="caution">
    <text evidence="1">The sequence shown here is derived from an EMBL/GenBank/DDBJ whole genome shotgun (WGS) entry which is preliminary data.</text>
</comment>
<proteinExistence type="predicted"/>
<dbReference type="Proteomes" id="UP000298663">
    <property type="component" value="Unassembled WGS sequence"/>
</dbReference>
<keyword evidence="2" id="KW-1185">Reference proteome</keyword>
<accession>A0A4U8UXR7</accession>
<dbReference type="AlphaFoldDB" id="A0A4U8UXR7"/>
<evidence type="ECO:0000313" key="2">
    <source>
        <dbReference type="Proteomes" id="UP000298663"/>
    </source>
</evidence>
<gene>
    <name evidence="1" type="ORF">L596_005066</name>
</gene>
<sequence>MLTPKFDSVSQLASLKRSERCSQIIKCVQQRHRVSQLSRQFLRLRKTMSQKHRPVIHNMTRVTIQRKNSKFRVDLQHLVLLKCSNFPRFVASKYFESSRSLQNPIRKSTDQYSTTLTLARTQSCAFFALTNLKNCRVFQSYERVNVYSHLPSS</sequence>
<name>A0A4U8UXR7_STECR</name>
<organism evidence="1 2">
    <name type="scientific">Steinernema carpocapsae</name>
    <name type="common">Entomopathogenic nematode</name>
    <dbReference type="NCBI Taxonomy" id="34508"/>
    <lineage>
        <taxon>Eukaryota</taxon>
        <taxon>Metazoa</taxon>
        <taxon>Ecdysozoa</taxon>
        <taxon>Nematoda</taxon>
        <taxon>Chromadorea</taxon>
        <taxon>Rhabditida</taxon>
        <taxon>Tylenchina</taxon>
        <taxon>Panagrolaimomorpha</taxon>
        <taxon>Strongyloidoidea</taxon>
        <taxon>Steinernematidae</taxon>
        <taxon>Steinernema</taxon>
    </lineage>
</organism>
<dbReference type="EMBL" id="AZBU02000001">
    <property type="protein sequence ID" value="TMS38310.1"/>
    <property type="molecule type" value="Genomic_DNA"/>
</dbReference>
<reference evidence="1 2" key="1">
    <citation type="journal article" date="2015" name="Genome Biol.">
        <title>Comparative genomics of Steinernema reveals deeply conserved gene regulatory networks.</title>
        <authorList>
            <person name="Dillman A.R."/>
            <person name="Macchietto M."/>
            <person name="Porter C.F."/>
            <person name="Rogers A."/>
            <person name="Williams B."/>
            <person name="Antoshechkin I."/>
            <person name="Lee M.M."/>
            <person name="Goodwin Z."/>
            <person name="Lu X."/>
            <person name="Lewis E.E."/>
            <person name="Goodrich-Blair H."/>
            <person name="Stock S.P."/>
            <person name="Adams B.J."/>
            <person name="Sternberg P.W."/>
            <person name="Mortazavi A."/>
        </authorList>
    </citation>
    <scope>NUCLEOTIDE SEQUENCE [LARGE SCALE GENOMIC DNA]</scope>
    <source>
        <strain evidence="1 2">ALL</strain>
    </source>
</reference>
<reference evidence="1 2" key="2">
    <citation type="journal article" date="2019" name="G3 (Bethesda)">
        <title>Hybrid Assembly of the Genome of the Entomopathogenic Nematode Steinernema carpocapsae Identifies the X-Chromosome.</title>
        <authorList>
            <person name="Serra L."/>
            <person name="Macchietto M."/>
            <person name="Macias-Munoz A."/>
            <person name="McGill C.J."/>
            <person name="Rodriguez I.M."/>
            <person name="Rodriguez B."/>
            <person name="Murad R."/>
            <person name="Mortazavi A."/>
        </authorList>
    </citation>
    <scope>NUCLEOTIDE SEQUENCE [LARGE SCALE GENOMIC DNA]</scope>
    <source>
        <strain evidence="1 2">ALL</strain>
    </source>
</reference>